<feature type="compositionally biased region" description="Low complexity" evidence="1">
    <location>
        <begin position="201"/>
        <end position="217"/>
    </location>
</feature>
<feature type="region of interest" description="Disordered" evidence="1">
    <location>
        <begin position="263"/>
        <end position="288"/>
    </location>
</feature>
<accession>A0A974H164</accession>
<proteinExistence type="predicted"/>
<evidence type="ECO:0000313" key="3">
    <source>
        <dbReference type="Proteomes" id="UP000694892"/>
    </source>
</evidence>
<dbReference type="AlphaFoldDB" id="A0A974H164"/>
<name>A0A974H164_XENLA</name>
<gene>
    <name evidence="2" type="ORF">XELAEV_18047033mg</name>
</gene>
<reference evidence="3" key="1">
    <citation type="journal article" date="2016" name="Nature">
        <title>Genome evolution in the allotetraploid frog Xenopus laevis.</title>
        <authorList>
            <person name="Session A.M."/>
            <person name="Uno Y."/>
            <person name="Kwon T."/>
            <person name="Chapman J.A."/>
            <person name="Toyoda A."/>
            <person name="Takahashi S."/>
            <person name="Fukui A."/>
            <person name="Hikosaka A."/>
            <person name="Suzuki A."/>
            <person name="Kondo M."/>
            <person name="van Heeringen S.J."/>
            <person name="Quigley I."/>
            <person name="Heinz S."/>
            <person name="Ogino H."/>
            <person name="Ochi H."/>
            <person name="Hellsten U."/>
            <person name="Lyons J.B."/>
            <person name="Simakov O."/>
            <person name="Putnam N."/>
            <person name="Stites J."/>
            <person name="Kuroki Y."/>
            <person name="Tanaka T."/>
            <person name="Michiue T."/>
            <person name="Watanabe M."/>
            <person name="Bogdanovic O."/>
            <person name="Lister R."/>
            <person name="Georgiou G."/>
            <person name="Paranjpe S.S."/>
            <person name="van Kruijsbergen I."/>
            <person name="Shu S."/>
            <person name="Carlson J."/>
            <person name="Kinoshita T."/>
            <person name="Ohta Y."/>
            <person name="Mawaribuchi S."/>
            <person name="Jenkins J."/>
            <person name="Grimwood J."/>
            <person name="Schmutz J."/>
            <person name="Mitros T."/>
            <person name="Mozaffari S.V."/>
            <person name="Suzuki Y."/>
            <person name="Haramoto Y."/>
            <person name="Yamamoto T.S."/>
            <person name="Takagi C."/>
            <person name="Heald R."/>
            <person name="Miller K."/>
            <person name="Haudenschild C."/>
            <person name="Kitzman J."/>
            <person name="Nakayama T."/>
            <person name="Izutsu Y."/>
            <person name="Robert J."/>
            <person name="Fortriede J."/>
            <person name="Burns K."/>
            <person name="Lotay V."/>
            <person name="Karimi K."/>
            <person name="Yasuoka Y."/>
            <person name="Dichmann D.S."/>
            <person name="Flajnik M.F."/>
            <person name="Houston D.W."/>
            <person name="Shendure J."/>
            <person name="DuPasquier L."/>
            <person name="Vize P.D."/>
            <person name="Zorn A.M."/>
            <person name="Ito M."/>
            <person name="Marcotte E.M."/>
            <person name="Wallingford J.B."/>
            <person name="Ito Y."/>
            <person name="Asashima M."/>
            <person name="Ueno N."/>
            <person name="Matsuda Y."/>
            <person name="Veenstra G.J."/>
            <person name="Fujiyama A."/>
            <person name="Harland R.M."/>
            <person name="Taira M."/>
            <person name="Rokhsar D.S."/>
        </authorList>
    </citation>
    <scope>NUCLEOTIDE SEQUENCE [LARGE SCALE GENOMIC DNA]</scope>
    <source>
        <strain evidence="3">J</strain>
    </source>
</reference>
<dbReference type="Proteomes" id="UP000694892">
    <property type="component" value="Chromosome 9_10S"/>
</dbReference>
<evidence type="ECO:0000313" key="2">
    <source>
        <dbReference type="EMBL" id="OCT61007.1"/>
    </source>
</evidence>
<protein>
    <submittedName>
        <fullName evidence="2">Uncharacterized protein</fullName>
    </submittedName>
</protein>
<organism evidence="2 3">
    <name type="scientific">Xenopus laevis</name>
    <name type="common">African clawed frog</name>
    <dbReference type="NCBI Taxonomy" id="8355"/>
    <lineage>
        <taxon>Eukaryota</taxon>
        <taxon>Metazoa</taxon>
        <taxon>Chordata</taxon>
        <taxon>Craniata</taxon>
        <taxon>Vertebrata</taxon>
        <taxon>Euteleostomi</taxon>
        <taxon>Amphibia</taxon>
        <taxon>Batrachia</taxon>
        <taxon>Anura</taxon>
        <taxon>Pipoidea</taxon>
        <taxon>Pipidae</taxon>
        <taxon>Xenopodinae</taxon>
        <taxon>Xenopus</taxon>
        <taxon>Xenopus</taxon>
    </lineage>
</organism>
<feature type="compositionally biased region" description="Basic and acidic residues" evidence="1">
    <location>
        <begin position="263"/>
        <end position="283"/>
    </location>
</feature>
<sequence length="426" mass="49419">MAGCGTVETGEVAGLCASETLEDRVHRFNRYEIMLGDMEVDDDGTNMVFNLFKTLEKQMSYELLTCWDILTIEKGLRLRKYPTFARGNQDFANKWNDALSKCSMELMGFIIDYKRQKLSNIRDGIKELQIHLTALEKSPDFDRLDTKLQEHLPKLETSVSTRKKRTLKRDKRDYDNEMVYLWNKPKSCLRKKQNKYNHNKSVSFSSTSSDSGEETSFCTEDVEPTSFRTTRSNPTELDLEDFDSSEIPRKAKNYHGKDMFAKHKKTDKKDWPRRNYQAERRQEEEEEDFGGGHYRLFNTLLDVNKFVRKLTLRRHFGSCGIGTDSDNSQQVEADSVLTGVNQKGSPNFNSFREYCCLTDLSSLQRESTTESQSQKNTIGHILLSKKMPSSFYPLQSRCPSMDTFQDLVEGDLTKLSLDRPRRTLER</sequence>
<evidence type="ECO:0000256" key="1">
    <source>
        <dbReference type="SAM" id="MobiDB-lite"/>
    </source>
</evidence>
<feature type="region of interest" description="Disordered" evidence="1">
    <location>
        <begin position="199"/>
        <end position="238"/>
    </location>
</feature>
<dbReference type="EMBL" id="CM004483">
    <property type="protein sequence ID" value="OCT61007.1"/>
    <property type="molecule type" value="Genomic_DNA"/>
</dbReference>
<feature type="compositionally biased region" description="Polar residues" evidence="1">
    <location>
        <begin position="226"/>
        <end position="235"/>
    </location>
</feature>